<comment type="caution">
    <text evidence="1">The sequence shown here is derived from an EMBL/GenBank/DDBJ whole genome shotgun (WGS) entry which is preliminary data.</text>
</comment>
<sequence>MKLILVEGIPGAGKTTACGYIGKKLKEGGSQARVYLEGDLDHPADYEGTAFVSSEQLGVLLIKFPELKEKHAFQQHTGIYEGVLIPYYKLSQTGQLSSEAAEELSKYDVYEMPPEVYKELILEKWKAFAEKVLSERCTVVADCCFLQNPLTMLMVKYNESYHSIKDFITEIEKIILSLNPLLIYLEPLSIQEVMEDLKKKRSPEWFTHITQYYTEQEYGKAHSLPGGMEGVVQLLEERIRLEKQMISLLEMKRAVIPVSVKNRRTEEMLAENL</sequence>
<evidence type="ECO:0000313" key="1">
    <source>
        <dbReference type="EMBL" id="TYR99570.1"/>
    </source>
</evidence>
<reference evidence="1 2" key="1">
    <citation type="submission" date="2019-08" db="EMBL/GenBank/DDBJ databases">
        <title>Bacillus genomes from the desert of Cuatro Cienegas, Coahuila.</title>
        <authorList>
            <person name="Olmedo-Alvarez G."/>
        </authorList>
    </citation>
    <scope>NUCLEOTIDE SEQUENCE [LARGE SCALE GENOMIC DNA]</scope>
    <source>
        <strain evidence="1 2">CH128b_4D</strain>
    </source>
</reference>
<name>A0A5D4MF14_9BACI</name>
<gene>
    <name evidence="1" type="ORF">FZC84_10065</name>
</gene>
<dbReference type="Gene3D" id="3.40.50.300">
    <property type="entry name" value="P-loop containing nucleotide triphosphate hydrolases"/>
    <property type="match status" value="1"/>
</dbReference>
<dbReference type="SUPFAM" id="SSF52540">
    <property type="entry name" value="P-loop containing nucleoside triphosphate hydrolases"/>
    <property type="match status" value="1"/>
</dbReference>
<dbReference type="AlphaFoldDB" id="A0A5D4MF14"/>
<dbReference type="InterPro" id="IPR027417">
    <property type="entry name" value="P-loop_NTPase"/>
</dbReference>
<proteinExistence type="predicted"/>
<accession>A0A5D4MF14</accession>
<dbReference type="RefSeq" id="WP_148953769.1">
    <property type="nucleotide sequence ID" value="NZ_VTEG01000005.1"/>
</dbReference>
<dbReference type="EMBL" id="VTEG01000005">
    <property type="protein sequence ID" value="TYR99570.1"/>
    <property type="molecule type" value="Genomic_DNA"/>
</dbReference>
<dbReference type="Proteomes" id="UP000325182">
    <property type="component" value="Unassembled WGS sequence"/>
</dbReference>
<protein>
    <submittedName>
        <fullName evidence="1">Uncharacterized protein</fullName>
    </submittedName>
</protein>
<organism evidence="1 2">
    <name type="scientific">Rossellomorea vietnamensis</name>
    <dbReference type="NCBI Taxonomy" id="218284"/>
    <lineage>
        <taxon>Bacteria</taxon>
        <taxon>Bacillati</taxon>
        <taxon>Bacillota</taxon>
        <taxon>Bacilli</taxon>
        <taxon>Bacillales</taxon>
        <taxon>Bacillaceae</taxon>
        <taxon>Rossellomorea</taxon>
    </lineage>
</organism>
<evidence type="ECO:0000313" key="2">
    <source>
        <dbReference type="Proteomes" id="UP000325182"/>
    </source>
</evidence>